<keyword evidence="4" id="KW-1185">Reference proteome</keyword>
<reference evidence="3 4" key="1">
    <citation type="submission" date="2017-02" db="EMBL/GenBank/DDBJ databases">
        <title>Draft genome sequence of Haemophilus felis CCUG 31170 type strain.</title>
        <authorList>
            <person name="Engstrom-Jakobsson H."/>
            <person name="Salva-Serra F."/>
            <person name="Thorell K."/>
            <person name="Gonzales-Siles L."/>
            <person name="Karlsson R."/>
            <person name="Boulund F."/>
            <person name="Engstrand L."/>
            <person name="Kristiansson E."/>
            <person name="Moore E."/>
        </authorList>
    </citation>
    <scope>NUCLEOTIDE SEQUENCE [LARGE SCALE GENOMIC DNA]</scope>
    <source>
        <strain evidence="3 4">CCUG 31170</strain>
    </source>
</reference>
<evidence type="ECO:0000256" key="1">
    <source>
        <dbReference type="SAM" id="SignalP"/>
    </source>
</evidence>
<proteinExistence type="predicted"/>
<feature type="domain" description="DUF8095" evidence="2">
    <location>
        <begin position="46"/>
        <end position="185"/>
    </location>
</feature>
<evidence type="ECO:0000313" key="4">
    <source>
        <dbReference type="Proteomes" id="UP000190023"/>
    </source>
</evidence>
<dbReference type="OrthoDB" id="5689769at2"/>
<comment type="caution">
    <text evidence="3">The sequence shown here is derived from an EMBL/GenBank/DDBJ whole genome shotgun (WGS) entry which is preliminary data.</text>
</comment>
<dbReference type="Pfam" id="PF26367">
    <property type="entry name" value="DUF8095"/>
    <property type="match status" value="1"/>
</dbReference>
<protein>
    <recommendedName>
        <fullName evidence="2">DUF8095 domain-containing protein</fullName>
    </recommendedName>
</protein>
<accession>A0A1T0B2L2</accession>
<dbReference type="AlphaFoldDB" id="A0A1T0B2L2"/>
<dbReference type="Proteomes" id="UP000190023">
    <property type="component" value="Unassembled WGS sequence"/>
</dbReference>
<sequence length="190" mass="21508">MNFKILLFITYSFFCSLSFAESWSIHISEEGIDTSYIPSFGKKSDIFYVDRNSGKELNPSNSLNDASILGDSIEFEVYEINESRTSHTIFESGAGICNGYNSKSGVYVTDSTTYYIIPENKKEYYKNIAIGKISSKEKIQNVQYVPVFYVQDPNLAEKIQKEDAQKGKILAKGNIKNRSNMISHIVCKPE</sequence>
<keyword evidence="1" id="KW-0732">Signal</keyword>
<organism evidence="3 4">
    <name type="scientific">[Haemophilus] felis</name>
    <dbReference type="NCBI Taxonomy" id="123822"/>
    <lineage>
        <taxon>Bacteria</taxon>
        <taxon>Pseudomonadati</taxon>
        <taxon>Pseudomonadota</taxon>
        <taxon>Gammaproteobacteria</taxon>
        <taxon>Pasteurellales</taxon>
        <taxon>Pasteurellaceae</taxon>
    </lineage>
</organism>
<evidence type="ECO:0000259" key="2">
    <source>
        <dbReference type="Pfam" id="PF26367"/>
    </source>
</evidence>
<gene>
    <name evidence="3" type="ORF">B0188_05130</name>
</gene>
<evidence type="ECO:0000313" key="3">
    <source>
        <dbReference type="EMBL" id="OOS04312.1"/>
    </source>
</evidence>
<feature type="signal peptide" evidence="1">
    <location>
        <begin position="1"/>
        <end position="20"/>
    </location>
</feature>
<feature type="chain" id="PRO_5013340811" description="DUF8095 domain-containing protein" evidence="1">
    <location>
        <begin position="21"/>
        <end position="190"/>
    </location>
</feature>
<name>A0A1T0B2L2_9PAST</name>
<dbReference type="InterPro" id="IPR058408">
    <property type="entry name" value="DUF8095"/>
</dbReference>
<dbReference type="EMBL" id="MUYB01000020">
    <property type="protein sequence ID" value="OOS04312.1"/>
    <property type="molecule type" value="Genomic_DNA"/>
</dbReference>